<dbReference type="PATRIC" id="fig|162209.4.peg.5485"/>
<dbReference type="AlphaFoldDB" id="A0A0U2UHB4"/>
<dbReference type="EMBL" id="CP013652">
    <property type="protein sequence ID" value="ALS25448.1"/>
    <property type="molecule type" value="Genomic_DNA"/>
</dbReference>
<reference evidence="1 2" key="2">
    <citation type="journal article" date="2016" name="Genome Announc.">
        <title>Complete Genome Sequences of Two Interactive Moderate Thermophiles, Paenibacillus napthalenovorans 32O-Y and Paenibacillus sp. 32O-W.</title>
        <authorList>
            <person name="Butler R.R.III."/>
            <person name="Wang J."/>
            <person name="Stark B.C."/>
            <person name="Pombert J.F."/>
        </authorList>
    </citation>
    <scope>NUCLEOTIDE SEQUENCE [LARGE SCALE GENOMIC DNA]</scope>
    <source>
        <strain evidence="1 2">32O-Y</strain>
    </source>
</reference>
<dbReference type="PANTHER" id="PTHR30458">
    <property type="entry name" value="PHENYLACETIC ACID DEGRADATION PROTEIN PAA"/>
    <property type="match status" value="1"/>
</dbReference>
<reference evidence="2" key="1">
    <citation type="submission" date="2015-12" db="EMBL/GenBank/DDBJ databases">
        <title>Complete genome sequences of two moderately thermophilic Paenibacillus species.</title>
        <authorList>
            <person name="Butler R.III."/>
            <person name="Wang J."/>
            <person name="Stark B.C."/>
            <person name="Pombert J.-F."/>
        </authorList>
    </citation>
    <scope>NUCLEOTIDE SEQUENCE [LARGE SCALE GENOMIC DNA]</scope>
    <source>
        <strain evidence="2">32O-Y</strain>
    </source>
</reference>
<dbReference type="STRING" id="162209.IJ22_51890"/>
<dbReference type="GO" id="GO:0005829">
    <property type="term" value="C:cytosol"/>
    <property type="evidence" value="ECO:0007669"/>
    <property type="project" value="TreeGrafter"/>
</dbReference>
<dbReference type="RefSeq" id="WP_062410795.1">
    <property type="nucleotide sequence ID" value="NZ_CP013652.1"/>
</dbReference>
<dbReference type="OrthoDB" id="5292502at2"/>
<name>A0A0U2UHB4_9BACL</name>
<protein>
    <submittedName>
        <fullName evidence="1">Subunit A of 1,2-phenylacetyl-CoA epoxidase</fullName>
    </submittedName>
</protein>
<dbReference type="Proteomes" id="UP000061660">
    <property type="component" value="Chromosome"/>
</dbReference>
<dbReference type="InterPro" id="IPR052703">
    <property type="entry name" value="Aromatic_CoA_ox/epox"/>
</dbReference>
<proteinExistence type="predicted"/>
<keyword evidence="2" id="KW-1185">Reference proteome</keyword>
<dbReference type="Pfam" id="PF05138">
    <property type="entry name" value="PaaA_PaaC"/>
    <property type="match status" value="1"/>
</dbReference>
<dbReference type="InterPro" id="IPR012347">
    <property type="entry name" value="Ferritin-like"/>
</dbReference>
<dbReference type="Gene3D" id="1.20.1260.10">
    <property type="match status" value="1"/>
</dbReference>
<dbReference type="InterPro" id="IPR009078">
    <property type="entry name" value="Ferritin-like_SF"/>
</dbReference>
<dbReference type="GO" id="GO:0010124">
    <property type="term" value="P:phenylacetate catabolic process"/>
    <property type="evidence" value="ECO:0007669"/>
    <property type="project" value="InterPro"/>
</dbReference>
<dbReference type="PANTHER" id="PTHR30458:SF2">
    <property type="entry name" value="1,2-PHENYLACETYL-COA EPOXIDASE, SUBUNIT A"/>
    <property type="match status" value="1"/>
</dbReference>
<dbReference type="KEGG" id="pnp:IJ22_51890"/>
<evidence type="ECO:0000313" key="1">
    <source>
        <dbReference type="EMBL" id="ALS25448.1"/>
    </source>
</evidence>
<sequence>MMTAQAFFQHVEGGGKVDSTDWMPEEYKKEVTRVMGFQALAEIVGAMMLSQWIPYTPSIVRKMMYAAKSQDEMGHAHILIRACEDLGYSREEIIEGYIERKNKLLNIFHYSFGSYEEMVAAMLLQNTGAIVQFQSLVQGSYLPYQRALRKIMKEESFHYNLAVNMIQQLTTHGTDRQRETVQYAFDLWYPRMLAYFGPSEKGKTPSNALKWRIKVDTNDTIRTRWLDKIVPLVESLGYKFQDPQLAKDAKTGTWSYTEPDWEEVKAVINGGGPSSEYWRESVSKSYENYQWIRDLMNKGSKIQTA</sequence>
<accession>A0A0U2UHB4</accession>
<dbReference type="InterPro" id="IPR007814">
    <property type="entry name" value="PaaA_PaaC"/>
</dbReference>
<dbReference type="SUPFAM" id="SSF47240">
    <property type="entry name" value="Ferritin-like"/>
    <property type="match status" value="1"/>
</dbReference>
<evidence type="ECO:0000313" key="2">
    <source>
        <dbReference type="Proteomes" id="UP000061660"/>
    </source>
</evidence>
<organism evidence="1 2">
    <name type="scientific">Paenibacillus naphthalenovorans</name>
    <dbReference type="NCBI Taxonomy" id="162209"/>
    <lineage>
        <taxon>Bacteria</taxon>
        <taxon>Bacillati</taxon>
        <taxon>Bacillota</taxon>
        <taxon>Bacilli</taxon>
        <taxon>Bacillales</taxon>
        <taxon>Paenibacillaceae</taxon>
        <taxon>Paenibacillus</taxon>
    </lineage>
</organism>
<gene>
    <name evidence="1" type="ORF">IJ22_51890</name>
</gene>